<evidence type="ECO:0000313" key="15">
    <source>
        <dbReference type="Proteomes" id="UP000530514"/>
    </source>
</evidence>
<keyword evidence="11 12" id="KW-0472">Membrane</keyword>
<dbReference type="PANTHER" id="PTHR39188:SF3">
    <property type="entry name" value="STAGE IV SPORULATION PROTEIN FB"/>
    <property type="match status" value="1"/>
</dbReference>
<dbReference type="Proteomes" id="UP000530514">
    <property type="component" value="Unassembled WGS sequence"/>
</dbReference>
<keyword evidence="9 12" id="KW-1133">Transmembrane helix</keyword>
<keyword evidence="10" id="KW-0482">Metalloprotease</keyword>
<evidence type="ECO:0000256" key="3">
    <source>
        <dbReference type="ARBA" id="ARBA00007931"/>
    </source>
</evidence>
<evidence type="ECO:0000256" key="10">
    <source>
        <dbReference type="ARBA" id="ARBA00023049"/>
    </source>
</evidence>
<keyword evidence="7" id="KW-0378">Hydrolase</keyword>
<dbReference type="PANTHER" id="PTHR39188">
    <property type="entry name" value="MEMBRANE-ASSOCIATED ZINC METALLOPROTEASE M50B"/>
    <property type="match status" value="1"/>
</dbReference>
<dbReference type="GO" id="GO:0046872">
    <property type="term" value="F:metal ion binding"/>
    <property type="evidence" value="ECO:0007669"/>
    <property type="project" value="UniProtKB-KW"/>
</dbReference>
<name>A0A7W1X7B9_9BACL</name>
<feature type="transmembrane region" description="Helical" evidence="12">
    <location>
        <begin position="182"/>
        <end position="201"/>
    </location>
</feature>
<evidence type="ECO:0000256" key="8">
    <source>
        <dbReference type="ARBA" id="ARBA00022833"/>
    </source>
</evidence>
<reference evidence="14 15" key="1">
    <citation type="submission" date="2020-07" db="EMBL/GenBank/DDBJ databases">
        <authorList>
            <person name="Feng H."/>
        </authorList>
    </citation>
    <scope>NUCLEOTIDE SEQUENCE [LARGE SCALE GENOMIC DNA]</scope>
    <source>
        <strain evidence="15">s-11</strain>
    </source>
</reference>
<evidence type="ECO:0000256" key="6">
    <source>
        <dbReference type="ARBA" id="ARBA00022723"/>
    </source>
</evidence>
<keyword evidence="5 12" id="KW-0812">Transmembrane</keyword>
<comment type="subcellular location">
    <subcellularLocation>
        <location evidence="2">Membrane</location>
        <topology evidence="2">Multi-pass membrane protein</topology>
    </subcellularLocation>
</comment>
<comment type="similarity">
    <text evidence="3">Belongs to the peptidase M50B family.</text>
</comment>
<dbReference type="OrthoDB" id="166377at2"/>
<dbReference type="EMBL" id="JACEIP010000001">
    <property type="protein sequence ID" value="MBA4541384.1"/>
    <property type="molecule type" value="Genomic_DNA"/>
</dbReference>
<evidence type="ECO:0000256" key="1">
    <source>
        <dbReference type="ARBA" id="ARBA00001947"/>
    </source>
</evidence>
<dbReference type="GO" id="GO:0006508">
    <property type="term" value="P:proteolysis"/>
    <property type="evidence" value="ECO:0007669"/>
    <property type="project" value="UniProtKB-KW"/>
</dbReference>
<sequence>MIDRMRQKIRLRIHPLLWLVACSAVWTGYFIEFFTLFVLVLIHEMGHVAAARSYGWRIRAVELLPFGGVAQTEEWGTVPAKEEVVVALAGPFQHVAMILISLLFYGTGWWTREWTEYFIHGNVMIACFNLLPIYPLDGGRVMQAGLSFLFPFRICIDLTLWVSSFLSLVLAAAALFWFKQGILIHLFLIALFLLYSNLRALKQRHYQFLRFLLSRTRSRISSKPVKKMTVHGKAELKVVVQMLYKERYHILEVTDRTGKVIGFLPEETLLSRFLHPRFYTCTVEELF</sequence>
<dbReference type="InterPro" id="IPR008915">
    <property type="entry name" value="Peptidase_M50"/>
</dbReference>
<dbReference type="GO" id="GO:0008237">
    <property type="term" value="F:metallopeptidase activity"/>
    <property type="evidence" value="ECO:0007669"/>
    <property type="project" value="UniProtKB-KW"/>
</dbReference>
<organism evidence="14 15">
    <name type="scientific">Thermoactinomyces daqus</name>
    <dbReference type="NCBI Taxonomy" id="1329516"/>
    <lineage>
        <taxon>Bacteria</taxon>
        <taxon>Bacillati</taxon>
        <taxon>Bacillota</taxon>
        <taxon>Bacilli</taxon>
        <taxon>Bacillales</taxon>
        <taxon>Thermoactinomycetaceae</taxon>
        <taxon>Thermoactinomyces</taxon>
    </lineage>
</organism>
<keyword evidence="6" id="KW-0479">Metal-binding</keyword>
<gene>
    <name evidence="14" type="ORF">H1164_00460</name>
</gene>
<evidence type="ECO:0000256" key="9">
    <source>
        <dbReference type="ARBA" id="ARBA00022989"/>
    </source>
</evidence>
<feature type="transmembrane region" description="Helical" evidence="12">
    <location>
        <begin position="148"/>
        <end position="176"/>
    </location>
</feature>
<feature type="transmembrane region" description="Helical" evidence="12">
    <location>
        <begin position="84"/>
        <end position="105"/>
    </location>
</feature>
<proteinExistence type="inferred from homology"/>
<evidence type="ECO:0000256" key="11">
    <source>
        <dbReference type="ARBA" id="ARBA00023136"/>
    </source>
</evidence>
<feature type="transmembrane region" description="Helical" evidence="12">
    <location>
        <begin position="16"/>
        <end position="42"/>
    </location>
</feature>
<keyword evidence="15" id="KW-1185">Reference proteome</keyword>
<evidence type="ECO:0000256" key="2">
    <source>
        <dbReference type="ARBA" id="ARBA00004141"/>
    </source>
</evidence>
<dbReference type="RefSeq" id="WP_052153861.1">
    <property type="nucleotide sequence ID" value="NZ_JACEIP010000001.1"/>
</dbReference>
<dbReference type="SUPFAM" id="SSF54631">
    <property type="entry name" value="CBS-domain pair"/>
    <property type="match status" value="1"/>
</dbReference>
<evidence type="ECO:0000256" key="7">
    <source>
        <dbReference type="ARBA" id="ARBA00022801"/>
    </source>
</evidence>
<protein>
    <submittedName>
        <fullName evidence="14">M50 family metallopeptidase</fullName>
    </submittedName>
</protein>
<evidence type="ECO:0000256" key="4">
    <source>
        <dbReference type="ARBA" id="ARBA00022670"/>
    </source>
</evidence>
<keyword evidence="8" id="KW-0862">Zinc</keyword>
<evidence type="ECO:0000256" key="5">
    <source>
        <dbReference type="ARBA" id="ARBA00022692"/>
    </source>
</evidence>
<dbReference type="AlphaFoldDB" id="A0A7W1X7B9"/>
<dbReference type="CDD" id="cd06161">
    <property type="entry name" value="S2P-M50_SpoIVFB"/>
    <property type="match status" value="1"/>
</dbReference>
<comment type="cofactor">
    <cofactor evidence="1">
        <name>Zn(2+)</name>
        <dbReference type="ChEBI" id="CHEBI:29105"/>
    </cofactor>
</comment>
<accession>A0A7W1X7B9</accession>
<feature type="transmembrane region" description="Helical" evidence="12">
    <location>
        <begin position="117"/>
        <end position="136"/>
    </location>
</feature>
<evidence type="ECO:0000256" key="12">
    <source>
        <dbReference type="SAM" id="Phobius"/>
    </source>
</evidence>
<evidence type="ECO:0000259" key="13">
    <source>
        <dbReference type="Pfam" id="PF02163"/>
    </source>
</evidence>
<dbReference type="GO" id="GO:0016020">
    <property type="term" value="C:membrane"/>
    <property type="evidence" value="ECO:0007669"/>
    <property type="project" value="UniProtKB-SubCell"/>
</dbReference>
<evidence type="ECO:0000313" key="14">
    <source>
        <dbReference type="EMBL" id="MBA4541384.1"/>
    </source>
</evidence>
<comment type="caution">
    <text evidence="14">The sequence shown here is derived from an EMBL/GenBank/DDBJ whole genome shotgun (WGS) entry which is preliminary data.</text>
</comment>
<keyword evidence="4" id="KW-0645">Protease</keyword>
<feature type="domain" description="Peptidase M50" evidence="13">
    <location>
        <begin position="34"/>
        <end position="104"/>
    </location>
</feature>
<dbReference type="InterPro" id="IPR046342">
    <property type="entry name" value="CBS_dom_sf"/>
</dbReference>
<dbReference type="Pfam" id="PF02163">
    <property type="entry name" value="Peptidase_M50"/>
    <property type="match status" value="1"/>
</dbReference>